<keyword evidence="4" id="KW-0503">Monooxygenase</keyword>
<comment type="caution">
    <text evidence="6">The sequence shown here is derived from an EMBL/GenBank/DDBJ whole genome shotgun (WGS) entry which is preliminary data.</text>
</comment>
<evidence type="ECO:0000256" key="1">
    <source>
        <dbReference type="ARBA" id="ARBA00022630"/>
    </source>
</evidence>
<keyword evidence="7" id="KW-1185">Reference proteome</keyword>
<organism evidence="6 7">
    <name type="scientific">Nocardioides humi</name>
    <dbReference type="NCBI Taxonomy" id="449461"/>
    <lineage>
        <taxon>Bacteria</taxon>
        <taxon>Bacillati</taxon>
        <taxon>Actinomycetota</taxon>
        <taxon>Actinomycetes</taxon>
        <taxon>Propionibacteriales</taxon>
        <taxon>Nocardioidaceae</taxon>
        <taxon>Nocardioides</taxon>
    </lineage>
</organism>
<accession>A0ABN2C069</accession>
<evidence type="ECO:0000256" key="2">
    <source>
        <dbReference type="ARBA" id="ARBA00022643"/>
    </source>
</evidence>
<dbReference type="InterPro" id="IPR019921">
    <property type="entry name" value="Lucif-like_OxRdtase_Rv2161c"/>
</dbReference>
<dbReference type="Pfam" id="PF00296">
    <property type="entry name" value="Bac_luciferase"/>
    <property type="match status" value="1"/>
</dbReference>
<evidence type="ECO:0000256" key="4">
    <source>
        <dbReference type="ARBA" id="ARBA00023033"/>
    </source>
</evidence>
<reference evidence="6 7" key="1">
    <citation type="journal article" date="2019" name="Int. J. Syst. Evol. Microbiol.">
        <title>The Global Catalogue of Microorganisms (GCM) 10K type strain sequencing project: providing services to taxonomists for standard genome sequencing and annotation.</title>
        <authorList>
            <consortium name="The Broad Institute Genomics Platform"/>
            <consortium name="The Broad Institute Genome Sequencing Center for Infectious Disease"/>
            <person name="Wu L."/>
            <person name="Ma J."/>
        </authorList>
    </citation>
    <scope>NUCLEOTIDE SEQUENCE [LARGE SCALE GENOMIC DNA]</scope>
    <source>
        <strain evidence="6 7">JCM 14942</strain>
    </source>
</reference>
<dbReference type="InterPro" id="IPR011251">
    <property type="entry name" value="Luciferase-like_dom"/>
</dbReference>
<dbReference type="PANTHER" id="PTHR42847:SF4">
    <property type="entry name" value="ALKANESULFONATE MONOOXYGENASE-RELATED"/>
    <property type="match status" value="1"/>
</dbReference>
<dbReference type="InterPro" id="IPR050172">
    <property type="entry name" value="SsuD_RutA_monooxygenase"/>
</dbReference>
<dbReference type="NCBIfam" id="TIGR03619">
    <property type="entry name" value="F420_Rv2161c"/>
    <property type="match status" value="1"/>
</dbReference>
<keyword evidence="2" id="KW-0288">FMN</keyword>
<evidence type="ECO:0000256" key="3">
    <source>
        <dbReference type="ARBA" id="ARBA00023002"/>
    </source>
</evidence>
<dbReference type="Gene3D" id="3.20.20.30">
    <property type="entry name" value="Luciferase-like domain"/>
    <property type="match status" value="1"/>
</dbReference>
<protein>
    <submittedName>
        <fullName evidence="6">LLM class F420-dependent oxidoreductase</fullName>
    </submittedName>
</protein>
<feature type="domain" description="Luciferase-like" evidence="5">
    <location>
        <begin position="17"/>
        <end position="213"/>
    </location>
</feature>
<dbReference type="EMBL" id="BAAAOR010000052">
    <property type="protein sequence ID" value="GAA1549025.1"/>
    <property type="molecule type" value="Genomic_DNA"/>
</dbReference>
<evidence type="ECO:0000313" key="7">
    <source>
        <dbReference type="Proteomes" id="UP001500842"/>
    </source>
</evidence>
<dbReference type="Proteomes" id="UP001500842">
    <property type="component" value="Unassembled WGS sequence"/>
</dbReference>
<evidence type="ECO:0000259" key="5">
    <source>
        <dbReference type="Pfam" id="PF00296"/>
    </source>
</evidence>
<dbReference type="InterPro" id="IPR036661">
    <property type="entry name" value="Luciferase-like_sf"/>
</dbReference>
<keyword evidence="1" id="KW-0285">Flavoprotein</keyword>
<name>A0ABN2C069_9ACTN</name>
<sequence length="276" mass="29884">MKLGIGAFVTDLGMRPVALARAVEERGFECLLVTEHSHIPVHYESVYPNGGEMPDYYRHCLDPFVVLSAAAAVTTTLTLGTSISLIIQRDVVQLAKEVASVDHISDGRFFFGVGAGWLLEEMSTHGTDPAIRGALMDEQLQALKEIWTQEKAEFHGEHVDFGPIYAWPKPVQKPHPPIYVGGQSKAGFRRIARHGDGWVAGAAADPADVPGQIGLAAAAGLDVPITVFGADHRTPDVVSAYRDHGVERVGLLLEPASESETLVRLDEMAKLVDRMS</sequence>
<proteinExistence type="predicted"/>
<evidence type="ECO:0000313" key="6">
    <source>
        <dbReference type="EMBL" id="GAA1549025.1"/>
    </source>
</evidence>
<gene>
    <name evidence="6" type="ORF">GCM10009788_58630</name>
</gene>
<dbReference type="PANTHER" id="PTHR42847">
    <property type="entry name" value="ALKANESULFONATE MONOOXYGENASE"/>
    <property type="match status" value="1"/>
</dbReference>
<keyword evidence="3" id="KW-0560">Oxidoreductase</keyword>
<dbReference type="SUPFAM" id="SSF51679">
    <property type="entry name" value="Bacterial luciferase-like"/>
    <property type="match status" value="1"/>
</dbReference>